<gene>
    <name evidence="2" type="ORF">DP829_23160</name>
</gene>
<comment type="caution">
    <text evidence="2">The sequence shown here is derived from an EMBL/GenBank/DDBJ whole genome shotgun (WGS) entry which is preliminary data.</text>
</comment>
<evidence type="ECO:0000313" key="2">
    <source>
        <dbReference type="EMBL" id="EBW6734680.1"/>
    </source>
</evidence>
<keyword evidence="1" id="KW-0472">Membrane</keyword>
<evidence type="ECO:0000256" key="1">
    <source>
        <dbReference type="SAM" id="Phobius"/>
    </source>
</evidence>
<feature type="transmembrane region" description="Helical" evidence="1">
    <location>
        <begin position="162"/>
        <end position="180"/>
    </location>
</feature>
<proteinExistence type="predicted"/>
<dbReference type="AlphaFoldDB" id="A0A5W3L0M0"/>
<sequence>MKYYMVKPFRIGMVEKDINIKESDQYISIDIISSEQLLYCEDNCFLITPELLLDLKKHNLTNVNVVKPKNMKFSIQHNMDYPKKKMREWYRLIPFKYDNSKNQEIFLDQDNNLIVNERVFKILRNHRIIRAKYTEFHIDDVEDFEDEIKEQPVFKNNIKNSYRDMLVFVVIILTVAYIFFK</sequence>
<protein>
    <submittedName>
        <fullName evidence="2">Uncharacterized protein</fullName>
    </submittedName>
</protein>
<reference evidence="2" key="1">
    <citation type="submission" date="2018-06" db="EMBL/GenBank/DDBJ databases">
        <authorList>
            <person name="Ashton P.M."/>
            <person name="Dallman T."/>
            <person name="Nair S."/>
            <person name="De Pinna E."/>
            <person name="Peters T."/>
            <person name="Grant K."/>
        </authorList>
    </citation>
    <scope>NUCLEOTIDE SEQUENCE</scope>
    <source>
        <strain evidence="2">271067</strain>
    </source>
</reference>
<dbReference type="EMBL" id="AAHIXO010000025">
    <property type="protein sequence ID" value="EBW6734680.1"/>
    <property type="molecule type" value="Genomic_DNA"/>
</dbReference>
<organism evidence="2">
    <name type="scientific">Salmonella enterica subsp. enterica serovar Braenderup</name>
    <dbReference type="NCBI Taxonomy" id="149391"/>
    <lineage>
        <taxon>Bacteria</taxon>
        <taxon>Pseudomonadati</taxon>
        <taxon>Pseudomonadota</taxon>
        <taxon>Gammaproteobacteria</taxon>
        <taxon>Enterobacterales</taxon>
        <taxon>Enterobacteriaceae</taxon>
        <taxon>Salmonella</taxon>
    </lineage>
</organism>
<keyword evidence="1" id="KW-0812">Transmembrane</keyword>
<accession>A0A5W3L0M0</accession>
<name>A0A5W3L0M0_SALET</name>
<keyword evidence="1" id="KW-1133">Transmembrane helix</keyword>